<sequence length="78" mass="8830">MPQMHCHCCNKNTPHKIVLKRCEEQHDSVLKSMACFFSTVFKGDHYVKMEKHAYCRACNAKSDLVSPQQGAFSGVKIA</sequence>
<evidence type="ECO:0000313" key="2">
    <source>
        <dbReference type="Proteomes" id="UP000297753"/>
    </source>
</evidence>
<dbReference type="Proteomes" id="UP000297753">
    <property type="component" value="Unassembled WGS sequence"/>
</dbReference>
<name>A0A4Y8WKD2_9VIBR</name>
<dbReference type="OrthoDB" id="5880609at2"/>
<dbReference type="EMBL" id="SATR01000002">
    <property type="protein sequence ID" value="TFH93294.1"/>
    <property type="molecule type" value="Genomic_DNA"/>
</dbReference>
<reference evidence="1 2" key="1">
    <citation type="submission" date="2019-01" db="EMBL/GenBank/DDBJ databases">
        <title>Vibrio BEI176 sp. nov, a marine bacterium isolated from China: eastern marignal seas.</title>
        <authorList>
            <person name="Li B."/>
        </authorList>
    </citation>
    <scope>NUCLEOTIDE SEQUENCE [LARGE SCALE GENOMIC DNA]</scope>
    <source>
        <strain evidence="1 2">BEI176</strain>
    </source>
</reference>
<keyword evidence="2" id="KW-1185">Reference proteome</keyword>
<protein>
    <submittedName>
        <fullName evidence="1">Uncharacterized protein</fullName>
    </submittedName>
</protein>
<dbReference type="AlphaFoldDB" id="A0A4Y8WKD2"/>
<accession>A0A4Y8WKD2</accession>
<evidence type="ECO:0000313" key="1">
    <source>
        <dbReference type="EMBL" id="TFH93294.1"/>
    </source>
</evidence>
<comment type="caution">
    <text evidence="1">The sequence shown here is derived from an EMBL/GenBank/DDBJ whole genome shotgun (WGS) entry which is preliminary data.</text>
</comment>
<proteinExistence type="predicted"/>
<gene>
    <name evidence="1" type="ORF">ELS82_02460</name>
</gene>
<organism evidence="1 2">
    <name type="scientific">Vibrio ouci</name>
    <dbReference type="NCBI Taxonomy" id="2499078"/>
    <lineage>
        <taxon>Bacteria</taxon>
        <taxon>Pseudomonadati</taxon>
        <taxon>Pseudomonadota</taxon>
        <taxon>Gammaproteobacteria</taxon>
        <taxon>Vibrionales</taxon>
        <taxon>Vibrionaceae</taxon>
        <taxon>Vibrio</taxon>
    </lineage>
</organism>